<dbReference type="EMBL" id="CM056741">
    <property type="protein sequence ID" value="KAJ8681805.1"/>
    <property type="molecule type" value="Genomic_DNA"/>
</dbReference>
<evidence type="ECO:0000313" key="1">
    <source>
        <dbReference type="EMBL" id="KAJ8681805.1"/>
    </source>
</evidence>
<gene>
    <name evidence="1" type="ORF">QAD02_017597</name>
</gene>
<dbReference type="Proteomes" id="UP001239111">
    <property type="component" value="Chromosome 1"/>
</dbReference>
<proteinExistence type="predicted"/>
<evidence type="ECO:0000313" key="2">
    <source>
        <dbReference type="Proteomes" id="UP001239111"/>
    </source>
</evidence>
<organism evidence="1 2">
    <name type="scientific">Eretmocerus hayati</name>
    <dbReference type="NCBI Taxonomy" id="131215"/>
    <lineage>
        <taxon>Eukaryota</taxon>
        <taxon>Metazoa</taxon>
        <taxon>Ecdysozoa</taxon>
        <taxon>Arthropoda</taxon>
        <taxon>Hexapoda</taxon>
        <taxon>Insecta</taxon>
        <taxon>Pterygota</taxon>
        <taxon>Neoptera</taxon>
        <taxon>Endopterygota</taxon>
        <taxon>Hymenoptera</taxon>
        <taxon>Apocrita</taxon>
        <taxon>Proctotrupomorpha</taxon>
        <taxon>Chalcidoidea</taxon>
        <taxon>Aphelinidae</taxon>
        <taxon>Aphelininae</taxon>
        <taxon>Eretmocerus</taxon>
    </lineage>
</organism>
<keyword evidence="2" id="KW-1185">Reference proteome</keyword>
<sequence>MRRSILIATECGQYYIQITYDLAIAIKAFQIQSMEIAVDPDYGRLFIHVGPFHIEMSYLKAVGDIIEDNGLTNILIETDLIAPGSVRGFLTAKNFNRAKKLHVEVSLALKLEHISVFLSEKSIAVSNDALLYLKYLLAHGIVHDDVDNPEVLQLFEIYQLYKKETLAGEHGKTAQHFLMYTQLIDYFLILDRSVRTSDLELFIYILPKITNIMFTMNHYNYARWLVVYHNNLLNVKKTHPGLGKILKDGGFGVKRTDKNFSRQETDLVMEQTANCDAGRSQTGISHFTNSEGAIMRWSICFGAIRELVSSLLDEAGMNPKQAITNDLRECNIRRSQSHVKKFREALNVRINPFSPNLPKDKLFNLVTGESAPSDVTEFLLSVETVGDKQRKQFILHCEGDLERFGSMPIHKNQIRTFKSLVKKTSVRVGEKTREIQIQKNLFGRLLGISIEKKIDLHKVLGYPLTQVPLSMCHLDGNIHKTDKAALTKGIEKLAQDPSDSCHNAPPYTDIVVVDGFLILHTMLSVPPTFGLLALKYLKIVCSMATSEVHVIFDKYQKPSIKDTEHMIRECYSSDFTIIGPEQARHGHFDSELRNDKFKEALVKFFINHWLTNDAANIIRHKILYVNFDKCYKYIVAHGRVAMSIDDEFTCERHEEADTKIMYHLCQLQSPGKNVSVRASDTDVLVIILSNFSNLRSTMNIWMDYGTANHRRFLNINVIYGRLGEKLCKSFAFFHALTGCDYNPSMLRRGKVKPLQILVREEKYQDAFIHISDAFDDSCKVVEEFVCRMYARKDMNLVNDVRHDIFLKSFSSSKFRQAFMKKARYCDASSYPPCQVELHQQILRSRCISEVWCNAYEKIPTDLRPENSGWKISDGKYTFHWFDGQMMPAQVGEIIVNEKEPEEMEDSDEDSASTTLANEVNKTCDLQHELEESQMIEVDRICCICESKEPVIVLFEQHTLIRCTELLAIRKFFNFKFKDIHLPENVSATVGYHVNCYRQFQSVQRKYKEKYEEAKAAPRAIKESTSSDDVQGQRGNEGAAGHNKKEVPVTDGHSPITGPRKMEVDNSQHKSTGGKGSVEMRNANIMLASQDELESSNCGNVTNVWTNEDSGYQDSGFCSDGGNDSIDPTNFPVGCVEECKTSENDSGSIEKEHCDSDHPCSVGKVNVTKDNTSLNVQPCLFCKRFIKRHKGRNIFCSVTTNYNTMEQCEEYATQLGDLGLCQRLYAKKESGDSIYYHRICKIKFRDRSRIRVRKNGSEWYKSQEIYNRALKQVTNFVRENVLRKKKCLTYKFVEDMLVDNLIHMYKNSAMKKRMFNPSYLRKKLDSIFRNEIDFFHCQGESYLIPKNGGIIPNVETVKAECEVLKSAYNLRSLMLESKNDNVRDATDVLSQFCLIALGGYNAGSNEVLVGKALQYTKNLLSDILQTDVETENSFIIDEEPSDVLNKFQEESVTQASAENSSASEKHDEGSDEESNGALDEIESASEEDEDNESLQLRKIHVSEQNDSVAQNDEDERNLHRKIPEASEQDDSDSELTRNISQYSANSSHEEEFHLFLQEDEDISVVQEDFVPRNLLRDEDENPSLVKSDDTLTRKEVTDLPNDSSSPETRSPLKDKTNIILV</sequence>
<reference evidence="1" key="1">
    <citation type="submission" date="2023-04" db="EMBL/GenBank/DDBJ databases">
        <title>A chromosome-level genome assembly of the parasitoid wasp Eretmocerus hayati.</title>
        <authorList>
            <person name="Zhong Y."/>
            <person name="Liu S."/>
            <person name="Liu Y."/>
        </authorList>
    </citation>
    <scope>NUCLEOTIDE SEQUENCE</scope>
    <source>
        <strain evidence="1">ZJU_SS_LIU_2023</strain>
    </source>
</reference>
<accession>A0ACC2PE15</accession>
<comment type="caution">
    <text evidence="1">The sequence shown here is derived from an EMBL/GenBank/DDBJ whole genome shotgun (WGS) entry which is preliminary data.</text>
</comment>
<protein>
    <submittedName>
        <fullName evidence="1">Uncharacterized protein</fullName>
    </submittedName>
</protein>
<name>A0ACC2PE15_9HYME</name>